<dbReference type="RefSeq" id="WP_244645634.1">
    <property type="nucleotide sequence ID" value="NZ_BMMF01000015.1"/>
</dbReference>
<name>A0A917QHY9_9HYPH</name>
<reference evidence="2 3" key="1">
    <citation type="journal article" date="2014" name="Int. J. Syst. Evol. Microbiol.">
        <title>Complete genome sequence of Corynebacterium casei LMG S-19264T (=DSM 44701T), isolated from a smear-ripened cheese.</title>
        <authorList>
            <consortium name="US DOE Joint Genome Institute (JGI-PGF)"/>
            <person name="Walter F."/>
            <person name="Albersmeier A."/>
            <person name="Kalinowski J."/>
            <person name="Ruckert C."/>
        </authorList>
    </citation>
    <scope>NUCLEOTIDE SEQUENCE [LARGE SCALE GENOMIC DNA]</scope>
    <source>
        <strain evidence="2 3">CGMCC 1.9161</strain>
    </source>
</reference>
<feature type="transmembrane region" description="Helical" evidence="1">
    <location>
        <begin position="52"/>
        <end position="70"/>
    </location>
</feature>
<gene>
    <name evidence="2" type="ORF">GCM10011322_43320</name>
</gene>
<dbReference type="AlphaFoldDB" id="A0A917QHY9"/>
<dbReference type="EMBL" id="BMMF01000015">
    <property type="protein sequence ID" value="GGK51639.1"/>
    <property type="molecule type" value="Genomic_DNA"/>
</dbReference>
<evidence type="ECO:0000256" key="1">
    <source>
        <dbReference type="SAM" id="Phobius"/>
    </source>
</evidence>
<keyword evidence="3" id="KW-1185">Reference proteome</keyword>
<feature type="transmembrane region" description="Helical" evidence="1">
    <location>
        <begin position="110"/>
        <end position="129"/>
    </location>
</feature>
<feature type="transmembrane region" description="Helical" evidence="1">
    <location>
        <begin position="77"/>
        <end position="98"/>
    </location>
</feature>
<evidence type="ECO:0000313" key="2">
    <source>
        <dbReference type="EMBL" id="GGK51639.1"/>
    </source>
</evidence>
<accession>A0A917QHY9</accession>
<comment type="caution">
    <text evidence="2">The sequence shown here is derived from an EMBL/GenBank/DDBJ whole genome shotgun (WGS) entry which is preliminary data.</text>
</comment>
<sequence length="174" mass="18239">MTARSSSSWPLRVAAGVAVVFGLLTIVSGGRTLFGGPAAIAAAGDAVPFVLWFNFLSGFIYVLAGIGIAMDRRWAAMLSMGLAATIAAVFALFGLYALQGAAFEMRTVGAMSLRLIVWVAIAAVAARHIDGRKAGHRVDSALCAVPRLWIGLVFLRRTARGPGACSMQARIRCA</sequence>
<proteinExistence type="predicted"/>
<dbReference type="Proteomes" id="UP000600449">
    <property type="component" value="Unassembled WGS sequence"/>
</dbReference>
<organism evidence="2 3">
    <name type="scientific">Salinarimonas ramus</name>
    <dbReference type="NCBI Taxonomy" id="690164"/>
    <lineage>
        <taxon>Bacteria</taxon>
        <taxon>Pseudomonadati</taxon>
        <taxon>Pseudomonadota</taxon>
        <taxon>Alphaproteobacteria</taxon>
        <taxon>Hyphomicrobiales</taxon>
        <taxon>Salinarimonadaceae</taxon>
        <taxon>Salinarimonas</taxon>
    </lineage>
</organism>
<protein>
    <submittedName>
        <fullName evidence="2">Uncharacterized protein</fullName>
    </submittedName>
</protein>
<evidence type="ECO:0000313" key="3">
    <source>
        <dbReference type="Proteomes" id="UP000600449"/>
    </source>
</evidence>
<keyword evidence="1" id="KW-1133">Transmembrane helix</keyword>
<keyword evidence="1" id="KW-0812">Transmembrane</keyword>
<keyword evidence="1" id="KW-0472">Membrane</keyword>